<dbReference type="EMBL" id="HE573025">
    <property type="protein sequence ID" value="CCC50451.1"/>
    <property type="molecule type" value="Genomic_DNA"/>
</dbReference>
<accession>G0U2E8</accession>
<sequence>MCDPSHLCIQATGERGTGSARRKDTPLGDTSPPSPALPGRVRKREGARLAAAQREEHLVELLQRASQVFKGKRAYSTALTQRNVDLRPFRSVVRSMETNQRGSVRGAKQPLSQFKQLGSERLIEMGMETGPLEEAADYVNRTDCRGDGHKSASAGACHHALRRRERKITFSDQLKRPASPTNVHNVPFVNGSAYTASMTARLRRAMAPPPPKEQLGEVIHAMVGEIVRDARRRGVDLQMIRQSPCVYTCVYRIARKSGSKTASRVLNLSIDSGRLTVRSGGGNVNIFEFLERNCNYSPA</sequence>
<organism evidence="2">
    <name type="scientific">Trypanosoma vivax (strain Y486)</name>
    <dbReference type="NCBI Taxonomy" id="1055687"/>
    <lineage>
        <taxon>Eukaryota</taxon>
        <taxon>Discoba</taxon>
        <taxon>Euglenozoa</taxon>
        <taxon>Kinetoplastea</taxon>
        <taxon>Metakinetoplastina</taxon>
        <taxon>Trypanosomatida</taxon>
        <taxon>Trypanosomatidae</taxon>
        <taxon>Trypanosoma</taxon>
        <taxon>Duttonella</taxon>
    </lineage>
</organism>
<dbReference type="VEuPathDB" id="TriTrypDB:TvY486_0902730"/>
<protein>
    <submittedName>
        <fullName evidence="2">Uncharacterized protein</fullName>
    </submittedName>
</protein>
<name>G0U2E8_TRYVY</name>
<reference evidence="2" key="1">
    <citation type="journal article" date="2012" name="Proc. Natl. Acad. Sci. U.S.A.">
        <title>Antigenic diversity is generated by distinct evolutionary mechanisms in African trypanosome species.</title>
        <authorList>
            <person name="Jackson A.P."/>
            <person name="Berry A."/>
            <person name="Aslett M."/>
            <person name="Allison H.C."/>
            <person name="Burton P."/>
            <person name="Vavrova-Anderson J."/>
            <person name="Brown R."/>
            <person name="Browne H."/>
            <person name="Corton N."/>
            <person name="Hauser H."/>
            <person name="Gamble J."/>
            <person name="Gilderthorp R."/>
            <person name="Marcello L."/>
            <person name="McQuillan J."/>
            <person name="Otto T.D."/>
            <person name="Quail M.A."/>
            <person name="Sanders M.J."/>
            <person name="van Tonder A."/>
            <person name="Ginger M.L."/>
            <person name="Field M.C."/>
            <person name="Barry J.D."/>
            <person name="Hertz-Fowler C."/>
            <person name="Berriman M."/>
        </authorList>
    </citation>
    <scope>NUCLEOTIDE SEQUENCE</scope>
    <source>
        <strain evidence="2">Y486</strain>
    </source>
</reference>
<dbReference type="AlphaFoldDB" id="G0U2E8"/>
<proteinExistence type="predicted"/>
<gene>
    <name evidence="2" type="ORF">TVY486_0902730</name>
</gene>
<feature type="region of interest" description="Disordered" evidence="1">
    <location>
        <begin position="1"/>
        <end position="42"/>
    </location>
</feature>
<evidence type="ECO:0000313" key="2">
    <source>
        <dbReference type="EMBL" id="CCC50451.1"/>
    </source>
</evidence>
<evidence type="ECO:0000256" key="1">
    <source>
        <dbReference type="SAM" id="MobiDB-lite"/>
    </source>
</evidence>